<keyword evidence="2" id="KW-0238">DNA-binding</keyword>
<dbReference type="InterPro" id="IPR000792">
    <property type="entry name" value="Tscrpt_reg_LuxR_C"/>
</dbReference>
<proteinExistence type="predicted"/>
<dbReference type="SMART" id="SM00421">
    <property type="entry name" value="HTH_LUXR"/>
    <property type="match status" value="1"/>
</dbReference>
<evidence type="ECO:0000313" key="6">
    <source>
        <dbReference type="Proteomes" id="UP000032748"/>
    </source>
</evidence>
<organism evidence="5 6">
    <name type="scientific">Pseudomonas chlororaphis</name>
    <dbReference type="NCBI Taxonomy" id="587753"/>
    <lineage>
        <taxon>Bacteria</taxon>
        <taxon>Pseudomonadati</taxon>
        <taxon>Pseudomonadota</taxon>
        <taxon>Gammaproteobacteria</taxon>
        <taxon>Pseudomonadales</taxon>
        <taxon>Pseudomonadaceae</taxon>
        <taxon>Pseudomonas</taxon>
    </lineage>
</organism>
<dbReference type="AlphaFoldDB" id="A0A0D5XUD8"/>
<dbReference type="RefSeq" id="WP_044464891.1">
    <property type="nucleotide sequence ID" value="NZ_CP011110.1"/>
</dbReference>
<dbReference type="KEGG" id="pcz:PCL1606_12410"/>
<keyword evidence="3" id="KW-0804">Transcription</keyword>
<protein>
    <submittedName>
        <fullName evidence="5">LuxR family transcriptional regulator</fullName>
    </submittedName>
</protein>
<dbReference type="SUPFAM" id="SSF46894">
    <property type="entry name" value="C-terminal effector domain of the bipartite response regulators"/>
    <property type="match status" value="1"/>
</dbReference>
<dbReference type="OrthoDB" id="9774661at2"/>
<evidence type="ECO:0000256" key="1">
    <source>
        <dbReference type="ARBA" id="ARBA00023015"/>
    </source>
</evidence>
<dbReference type="Proteomes" id="UP000032748">
    <property type="component" value="Chromosome"/>
</dbReference>
<dbReference type="PANTHER" id="PTHR44688">
    <property type="entry name" value="DNA-BINDING TRANSCRIPTIONAL ACTIVATOR DEVR_DOSR"/>
    <property type="match status" value="1"/>
</dbReference>
<dbReference type="Pfam" id="PF00196">
    <property type="entry name" value="GerE"/>
    <property type="match status" value="1"/>
</dbReference>
<name>A0A0D5XUD8_9PSED</name>
<dbReference type="PROSITE" id="PS50043">
    <property type="entry name" value="HTH_LUXR_2"/>
    <property type="match status" value="1"/>
</dbReference>
<dbReference type="EMBL" id="CP011110">
    <property type="protein sequence ID" value="AKA22696.1"/>
    <property type="molecule type" value="Genomic_DNA"/>
</dbReference>
<dbReference type="InterPro" id="IPR016032">
    <property type="entry name" value="Sig_transdc_resp-reg_C-effctor"/>
</dbReference>
<feature type="domain" description="HTH luxR-type" evidence="4">
    <location>
        <begin position="225"/>
        <end position="289"/>
    </location>
</feature>
<dbReference type="GO" id="GO:0003677">
    <property type="term" value="F:DNA binding"/>
    <property type="evidence" value="ECO:0007669"/>
    <property type="project" value="UniProtKB-KW"/>
</dbReference>
<dbReference type="PANTHER" id="PTHR44688:SF16">
    <property type="entry name" value="DNA-BINDING TRANSCRIPTIONAL ACTIVATOR DEVR_DOSR"/>
    <property type="match status" value="1"/>
</dbReference>
<accession>A0A0D5XUD8</accession>
<dbReference type="PROSITE" id="PS00622">
    <property type="entry name" value="HTH_LUXR_1"/>
    <property type="match status" value="1"/>
</dbReference>
<reference evidence="5 6" key="1">
    <citation type="journal article" date="2015" name="Mol. Plant Microbe Interact.">
        <title>Comparative Genomic Analysis of Pseudomonas chlororaphis PCL1606 Reveals New Insight into Antifungal Compounds Involved in Biocontrol.</title>
        <authorList>
            <person name="Calderon C.E."/>
            <person name="Ramos C."/>
            <person name="de Vicente A."/>
            <person name="Cazorla F.M."/>
        </authorList>
    </citation>
    <scope>NUCLEOTIDE SEQUENCE [LARGE SCALE GENOMIC DNA]</scope>
    <source>
        <strain evidence="5 6">PCL1606</strain>
    </source>
</reference>
<dbReference type="CDD" id="cd06170">
    <property type="entry name" value="LuxR_C_like"/>
    <property type="match status" value="1"/>
</dbReference>
<dbReference type="InterPro" id="IPR036388">
    <property type="entry name" value="WH-like_DNA-bd_sf"/>
</dbReference>
<dbReference type="Gene3D" id="1.10.10.10">
    <property type="entry name" value="Winged helix-like DNA-binding domain superfamily/Winged helix DNA-binding domain"/>
    <property type="match status" value="1"/>
</dbReference>
<dbReference type="PATRIC" id="fig|587753.10.peg.1233"/>
<evidence type="ECO:0000259" key="4">
    <source>
        <dbReference type="PROSITE" id="PS50043"/>
    </source>
</evidence>
<keyword evidence="1" id="KW-0805">Transcription regulation</keyword>
<evidence type="ECO:0000256" key="2">
    <source>
        <dbReference type="ARBA" id="ARBA00023125"/>
    </source>
</evidence>
<evidence type="ECO:0000313" key="5">
    <source>
        <dbReference type="EMBL" id="AKA22696.1"/>
    </source>
</evidence>
<sequence>MTSLSIGPVHAHKPAALLFAQPAFCEPRLELASRPRTVLALPPTDSQQRLQLTSVLNSITSARSIAELTQQTQLALPQILPCENFVFASGRVRAHRVFFSHLIHPDTVSDSLIKAIVGRDGMIPPLGIDPIEHCGRPKFTTVERLGNSADQVWAKIFREHGIRNLGWTLLPGLHRNTFTGYFFHNISATVAHESKMRMMVFAPYLHIALNRALGSKLLRHNPGPNHQLLSVLSGREAEISRWVARGKTNWEIGQILGISDKTVKTHLQNIFFKLQASSRAQIAALFCDE</sequence>
<dbReference type="PRINTS" id="PR00038">
    <property type="entry name" value="HTHLUXR"/>
</dbReference>
<evidence type="ECO:0000256" key="3">
    <source>
        <dbReference type="ARBA" id="ARBA00023163"/>
    </source>
</evidence>
<dbReference type="GO" id="GO:0006355">
    <property type="term" value="P:regulation of DNA-templated transcription"/>
    <property type="evidence" value="ECO:0007669"/>
    <property type="project" value="InterPro"/>
</dbReference>
<gene>
    <name evidence="5" type="ORF">PCL1606_12410</name>
</gene>